<reference evidence="2" key="1">
    <citation type="submission" date="2023-03" db="EMBL/GenBank/DDBJ databases">
        <title>Mating type loci evolution in Malassezia.</title>
        <authorList>
            <person name="Coelho M.A."/>
        </authorList>
    </citation>
    <scope>NUCLEOTIDE SEQUENCE</scope>
    <source>
        <strain evidence="2">CBS 9557</strain>
    </source>
</reference>
<accession>A0AAF0J3C2</accession>
<evidence type="ECO:0000313" key="2">
    <source>
        <dbReference type="EMBL" id="WFD27877.1"/>
    </source>
</evidence>
<sequence length="598" mass="66672">MHAWAVRWARLPIGIRTPTSLRGAALRRPIVHAGAPVLPCRAAHVPSTPPPPLWTRTLPRASYYAFVDEGVRLLSRSTHSLEQVLVACAPAPSWLDSAHKREELQCVLLAAALRRRLPLRRLEQLCTRQTQPPEGVPFPILQFRRAMLWRAFMAQLESQRFAAAAQLLGDACLRPSQTTYMLRKFLQALRTCSATALLTGEQTQSPRVALREACEQLATLAQRRRALDKQVFMEMLRELSRRRMHALLAPWARACVPVVHDSATLGPQLAQLVHRVATRHGAPSEAAMLVMALPLHCRTPAMLHTLLLHSDEPLRQDDLGPWKDAHDMPLDPALVTRLHTHLASLRHHASQAQPGAAWHEWRALQQLEKVPDGLRTEAAFLVMQSLCAAGRVSLALRFAERRAHGVFHAHGTAVLTALLRSVLPAAEHLGQSERQALQSHMYECVLRGAAPPLHASTPNNSRALQLRGRMPCLHGPPTVPSEDAVHAILAHISRLVNAYGLRPDFNTLQLLVRTAIQWNTTMDSRALWHMAQLAMPRLPGPHSPTCRPLLRDLATALERRFDRTSARHARTLARHSVRRVHRPGRPPRPGAASGRLHS</sequence>
<keyword evidence="3" id="KW-1185">Reference proteome</keyword>
<feature type="region of interest" description="Disordered" evidence="1">
    <location>
        <begin position="569"/>
        <end position="598"/>
    </location>
</feature>
<protein>
    <submittedName>
        <fullName evidence="2">Uncharacterized protein</fullName>
    </submittedName>
</protein>
<organism evidence="2 3">
    <name type="scientific">Malassezia nana</name>
    <dbReference type="NCBI Taxonomy" id="180528"/>
    <lineage>
        <taxon>Eukaryota</taxon>
        <taxon>Fungi</taxon>
        <taxon>Dikarya</taxon>
        <taxon>Basidiomycota</taxon>
        <taxon>Ustilaginomycotina</taxon>
        <taxon>Malasseziomycetes</taxon>
        <taxon>Malasseziales</taxon>
        <taxon>Malasseziaceae</taxon>
        <taxon>Malassezia</taxon>
    </lineage>
</organism>
<evidence type="ECO:0000313" key="3">
    <source>
        <dbReference type="Proteomes" id="UP001213623"/>
    </source>
</evidence>
<gene>
    <name evidence="2" type="ORF">MNAN1_002885</name>
</gene>
<feature type="compositionally biased region" description="Basic residues" evidence="1">
    <location>
        <begin position="569"/>
        <end position="585"/>
    </location>
</feature>
<dbReference type="AlphaFoldDB" id="A0AAF0J3C2"/>
<dbReference type="Proteomes" id="UP001213623">
    <property type="component" value="Chromosome 5"/>
</dbReference>
<evidence type="ECO:0000256" key="1">
    <source>
        <dbReference type="SAM" id="MobiDB-lite"/>
    </source>
</evidence>
<name>A0AAF0J3C2_9BASI</name>
<dbReference type="EMBL" id="CP119896">
    <property type="protein sequence ID" value="WFD27877.1"/>
    <property type="molecule type" value="Genomic_DNA"/>
</dbReference>
<proteinExistence type="predicted"/>